<reference evidence="2" key="1">
    <citation type="submission" date="2015-11" db="EMBL/GenBank/DDBJ databases">
        <title>De novo transcriptome assembly of four potential Pierce s Disease insect vectors from Arizona vineyards.</title>
        <authorList>
            <person name="Tassone E.E."/>
        </authorList>
    </citation>
    <scope>NUCLEOTIDE SEQUENCE</scope>
</reference>
<sequence>LFVFVQGEYPPSHHLRDTLSVASYEEIFTIPRKPNGKEHTYISFEDPLKPQYHFDEELSFNGCYRFRKFSCAVPKNVLIILIVILVFMCVFVALVATNVIQIKGLWSRTPTVPDIIPYEGEEWFEKQQEWGMKRPLGNCRPFKQVTKITLTPICMDNQDCNDKPSCENYLK</sequence>
<protein>
    <submittedName>
        <fullName evidence="2">Uncharacterized protein</fullName>
    </submittedName>
</protein>
<keyword evidence="1" id="KW-0472">Membrane</keyword>
<keyword evidence="1" id="KW-1133">Transmembrane helix</keyword>
<dbReference type="AlphaFoldDB" id="A0A1B6KPD8"/>
<organism evidence="2">
    <name type="scientific">Graphocephala atropunctata</name>
    <dbReference type="NCBI Taxonomy" id="36148"/>
    <lineage>
        <taxon>Eukaryota</taxon>
        <taxon>Metazoa</taxon>
        <taxon>Ecdysozoa</taxon>
        <taxon>Arthropoda</taxon>
        <taxon>Hexapoda</taxon>
        <taxon>Insecta</taxon>
        <taxon>Pterygota</taxon>
        <taxon>Neoptera</taxon>
        <taxon>Paraneoptera</taxon>
        <taxon>Hemiptera</taxon>
        <taxon>Auchenorrhyncha</taxon>
        <taxon>Membracoidea</taxon>
        <taxon>Cicadellidae</taxon>
        <taxon>Cicadellinae</taxon>
        <taxon>Cicadellini</taxon>
        <taxon>Graphocephala</taxon>
    </lineage>
</organism>
<dbReference type="EMBL" id="GEBQ01026658">
    <property type="protein sequence ID" value="JAT13319.1"/>
    <property type="molecule type" value="Transcribed_RNA"/>
</dbReference>
<feature type="non-terminal residue" evidence="2">
    <location>
        <position position="1"/>
    </location>
</feature>
<feature type="non-terminal residue" evidence="2">
    <location>
        <position position="171"/>
    </location>
</feature>
<name>A0A1B6KPD8_9HEMI</name>
<evidence type="ECO:0000256" key="1">
    <source>
        <dbReference type="SAM" id="Phobius"/>
    </source>
</evidence>
<evidence type="ECO:0000313" key="2">
    <source>
        <dbReference type="EMBL" id="JAT13319.1"/>
    </source>
</evidence>
<keyword evidence="1" id="KW-0812">Transmembrane</keyword>
<proteinExistence type="predicted"/>
<accession>A0A1B6KPD8</accession>
<feature type="transmembrane region" description="Helical" evidence="1">
    <location>
        <begin position="77"/>
        <end position="100"/>
    </location>
</feature>
<gene>
    <name evidence="2" type="ORF">g.54030</name>
</gene>